<dbReference type="AlphaFoldDB" id="A0A0P6J3R1"/>
<name>A0A0P6J3R1_AEDAE</name>
<protein>
    <submittedName>
        <fullName evidence="2">Uncharacterized protein</fullName>
    </submittedName>
</protein>
<reference evidence="2" key="1">
    <citation type="journal article" date="2016" name="PLoS ONE">
        <title>A Deep Insight into the Sialome of Male and Female Aedes aegypti Mosquitoes.</title>
        <authorList>
            <person name="Ribeiro J.M."/>
            <person name="Martin-Martin I."/>
            <person name="Arca B."/>
            <person name="Calvo E."/>
        </authorList>
    </citation>
    <scope>NUCLEOTIDE SEQUENCE</scope>
    <source>
        <strain evidence="2">Liverpool</strain>
        <tissue evidence="2">Salivary glands</tissue>
    </source>
</reference>
<keyword evidence="1" id="KW-1133">Transmembrane helix</keyword>
<evidence type="ECO:0000256" key="1">
    <source>
        <dbReference type="SAM" id="Phobius"/>
    </source>
</evidence>
<keyword evidence="1" id="KW-0472">Membrane</keyword>
<feature type="transmembrane region" description="Helical" evidence="1">
    <location>
        <begin position="43"/>
        <end position="64"/>
    </location>
</feature>
<dbReference type="EMBL" id="GDUN01001176">
    <property type="protein sequence ID" value="JAN94743.1"/>
    <property type="molecule type" value="mRNA"/>
</dbReference>
<evidence type="ECO:0000313" key="2">
    <source>
        <dbReference type="EMBL" id="JAN94743.1"/>
    </source>
</evidence>
<accession>A0A0P6J3R1</accession>
<sequence length="114" mass="13332">LPIDHFLHVYIMWQIRRYSMPWESRKFSLRKDPRPAGFEPTTLSMVMLNSCAFTATAISSLLAIQATERSYRSIVEKILMLPSQASQALKRSFPSFEKLTNIWQKFSWLQTIAF</sequence>
<feature type="non-terminal residue" evidence="2">
    <location>
        <position position="1"/>
    </location>
</feature>
<organism evidence="2">
    <name type="scientific">Aedes aegypti</name>
    <name type="common">Yellowfever mosquito</name>
    <name type="synonym">Culex aegypti</name>
    <dbReference type="NCBI Taxonomy" id="7159"/>
    <lineage>
        <taxon>Eukaryota</taxon>
        <taxon>Metazoa</taxon>
        <taxon>Ecdysozoa</taxon>
        <taxon>Arthropoda</taxon>
        <taxon>Hexapoda</taxon>
        <taxon>Insecta</taxon>
        <taxon>Pterygota</taxon>
        <taxon>Neoptera</taxon>
        <taxon>Endopterygota</taxon>
        <taxon>Diptera</taxon>
        <taxon>Nematocera</taxon>
        <taxon>Culicoidea</taxon>
        <taxon>Culicidae</taxon>
        <taxon>Culicinae</taxon>
        <taxon>Aedini</taxon>
        <taxon>Aedes</taxon>
        <taxon>Stegomyia</taxon>
    </lineage>
</organism>
<keyword evidence="1" id="KW-0812">Transmembrane</keyword>
<proteinExistence type="evidence at transcript level"/>